<comment type="caution">
    <text evidence="9">The sequence shown here is derived from an EMBL/GenBank/DDBJ whole genome shotgun (WGS) entry which is preliminary data.</text>
</comment>
<dbReference type="NCBIfam" id="TIGR00430">
    <property type="entry name" value="Q_tRNA_tgt"/>
    <property type="match status" value="1"/>
</dbReference>
<dbReference type="Proteomes" id="UP000886852">
    <property type="component" value="Unassembled WGS sequence"/>
</dbReference>
<evidence type="ECO:0000256" key="4">
    <source>
        <dbReference type="ARBA" id="ARBA00022694"/>
    </source>
</evidence>
<feature type="domain" description="tRNA-guanine(15) transglycosylase-like" evidence="8">
    <location>
        <begin position="14"/>
        <end position="368"/>
    </location>
</feature>
<feature type="region of interest" description="RNA binding" evidence="7">
    <location>
        <begin position="247"/>
        <end position="253"/>
    </location>
</feature>
<feature type="binding site" evidence="7">
    <location>
        <position position="147"/>
    </location>
    <ligand>
        <name>substrate</name>
    </ligand>
</feature>
<evidence type="ECO:0000256" key="5">
    <source>
        <dbReference type="ARBA" id="ARBA00022785"/>
    </source>
</evidence>
<keyword evidence="7" id="KW-0479">Metal-binding</keyword>
<feature type="binding site" evidence="7">
    <location>
        <position position="335"/>
    </location>
    <ligand>
        <name>Zn(2+)</name>
        <dbReference type="ChEBI" id="CHEBI:29105"/>
    </ligand>
</feature>
<evidence type="ECO:0000313" key="9">
    <source>
        <dbReference type="EMBL" id="HIU90980.1"/>
    </source>
</evidence>
<dbReference type="NCBIfam" id="TIGR00449">
    <property type="entry name" value="tgt_general"/>
    <property type="match status" value="1"/>
</dbReference>
<dbReference type="EMBL" id="DVOC01000054">
    <property type="protein sequence ID" value="HIU90980.1"/>
    <property type="molecule type" value="Genomic_DNA"/>
</dbReference>
<evidence type="ECO:0000256" key="6">
    <source>
        <dbReference type="ARBA" id="ARBA00050112"/>
    </source>
</evidence>
<feature type="binding site" evidence="7">
    <location>
        <position position="189"/>
    </location>
    <ligand>
        <name>substrate</name>
    </ligand>
</feature>
<reference evidence="9" key="2">
    <citation type="journal article" date="2021" name="PeerJ">
        <title>Extensive microbial diversity within the chicken gut microbiome revealed by metagenomics and culture.</title>
        <authorList>
            <person name="Gilroy R."/>
            <person name="Ravi A."/>
            <person name="Getino M."/>
            <person name="Pursley I."/>
            <person name="Horton D.L."/>
            <person name="Alikhan N.F."/>
            <person name="Baker D."/>
            <person name="Gharbi K."/>
            <person name="Hall N."/>
            <person name="Watson M."/>
            <person name="Adriaenssens E.M."/>
            <person name="Foster-Nyarko E."/>
            <person name="Jarju S."/>
            <person name="Secka A."/>
            <person name="Antonio M."/>
            <person name="Oren A."/>
            <person name="Chaudhuri R.R."/>
            <person name="La Ragione R."/>
            <person name="Hildebrand F."/>
            <person name="Pallen M.J."/>
        </authorList>
    </citation>
    <scope>NUCLEOTIDE SEQUENCE</scope>
    <source>
        <strain evidence="9">ChiHjej12B11-7776</strain>
    </source>
</reference>
<evidence type="ECO:0000259" key="8">
    <source>
        <dbReference type="Pfam" id="PF01702"/>
    </source>
</evidence>
<dbReference type="Pfam" id="PF01702">
    <property type="entry name" value="TGT"/>
    <property type="match status" value="1"/>
</dbReference>
<dbReference type="HAMAP" id="MF_00168">
    <property type="entry name" value="Q_tRNA_Tgt"/>
    <property type="match status" value="1"/>
</dbReference>
<name>A0A9D1MXJ1_9BACT</name>
<feature type="binding site" evidence="7">
    <location>
        <position position="309"/>
    </location>
    <ligand>
        <name>Zn(2+)</name>
        <dbReference type="ChEBI" id="CHEBI:29105"/>
    </ligand>
</feature>
<feature type="region of interest" description="RNA binding; important for wobble base 34 recognition" evidence="7">
    <location>
        <begin position="271"/>
        <end position="275"/>
    </location>
</feature>
<keyword evidence="7" id="KW-0862">Zinc</keyword>
<dbReference type="InterPro" id="IPR050076">
    <property type="entry name" value="ArchSynthase1/Queuine_TRR"/>
</dbReference>
<dbReference type="FunFam" id="3.20.20.105:FF:000001">
    <property type="entry name" value="Queuine tRNA-ribosyltransferase"/>
    <property type="match status" value="1"/>
</dbReference>
<dbReference type="GO" id="GO:0005829">
    <property type="term" value="C:cytosol"/>
    <property type="evidence" value="ECO:0007669"/>
    <property type="project" value="TreeGrafter"/>
</dbReference>
<protein>
    <recommendedName>
        <fullName evidence="7">Queuine tRNA-ribosyltransferase</fullName>
        <ecNumber evidence="7">2.4.2.29</ecNumber>
    </recommendedName>
    <alternativeName>
        <fullName evidence="7">Guanine insertion enzyme</fullName>
    </alternativeName>
    <alternativeName>
        <fullName evidence="7">tRNA-guanine transglycosylase</fullName>
    </alternativeName>
</protein>
<dbReference type="InterPro" id="IPR002616">
    <property type="entry name" value="tRNA_ribo_trans-like"/>
</dbReference>
<dbReference type="SUPFAM" id="SSF51713">
    <property type="entry name" value="tRNA-guanine transglycosylase"/>
    <property type="match status" value="1"/>
</dbReference>
<comment type="cofactor">
    <cofactor evidence="7">
        <name>Zn(2+)</name>
        <dbReference type="ChEBI" id="CHEBI:29105"/>
    </cofactor>
    <text evidence="7">Binds 1 zinc ion per subunit.</text>
</comment>
<dbReference type="AlphaFoldDB" id="A0A9D1MXJ1"/>
<keyword evidence="3 7" id="KW-0808">Transferase</keyword>
<dbReference type="GO" id="GO:0008616">
    <property type="term" value="P:tRNA queuosine(34) biosynthetic process"/>
    <property type="evidence" value="ECO:0007669"/>
    <property type="project" value="UniProtKB-UniRule"/>
</dbReference>
<dbReference type="PANTHER" id="PTHR46499:SF1">
    <property type="entry name" value="QUEUINE TRNA-RIBOSYLTRANSFERASE"/>
    <property type="match status" value="1"/>
</dbReference>
<evidence type="ECO:0000256" key="2">
    <source>
        <dbReference type="ARBA" id="ARBA00022676"/>
    </source>
</evidence>
<dbReference type="Gene3D" id="3.20.20.105">
    <property type="entry name" value="Queuine tRNA-ribosyltransferase-like"/>
    <property type="match status" value="1"/>
</dbReference>
<dbReference type="InterPro" id="IPR004803">
    <property type="entry name" value="TGT"/>
</dbReference>
<evidence type="ECO:0000256" key="7">
    <source>
        <dbReference type="HAMAP-Rule" id="MF_00168"/>
    </source>
</evidence>
<evidence type="ECO:0000256" key="3">
    <source>
        <dbReference type="ARBA" id="ARBA00022679"/>
    </source>
</evidence>
<sequence>MKFSFELIHTDKHTGARAGVFHTPHGDVETPVFMPVGTAATVKSLLPSTLKEMGVQILLSNTYHLYLRPGSQLVRQAGGLHKFMHWDRPILTDSGGFQVFSLGALRKITEEGVTFRSHVDGSKHVFTPESVMQTEHDLGADVIMAFDECSAYGCDRRYATSAMERTHRWLERCSKAHENGSQMLFPIVQGNFFDDLRVQSAKFVRDFAQCGIAVGGLSVGEPSHLMYRMLDVLRPHLPENMPRYLMGVGTPDYLLESYERGIDMCDCVLPTRIARNGTALTSKGKVVVRNGAYKSDFSPLDENCDCYCCKNFSKAYLRHLVNCGEILGAELLSIHNVSFLLQLAKNARQAILADSFADFKKQFYEQYYGE</sequence>
<feature type="active site" description="Nucleophile" evidence="7">
    <location>
        <position position="266"/>
    </location>
</feature>
<feature type="active site" description="Proton acceptor" evidence="7">
    <location>
        <position position="93"/>
    </location>
</feature>
<evidence type="ECO:0000256" key="1">
    <source>
        <dbReference type="ARBA" id="ARBA00004691"/>
    </source>
</evidence>
<accession>A0A9D1MXJ1</accession>
<keyword evidence="4 7" id="KW-0819">tRNA processing</keyword>
<comment type="pathway">
    <text evidence="1 7">tRNA modification; tRNA-queuosine biosynthesis.</text>
</comment>
<comment type="subunit">
    <text evidence="7">Homodimer. Within each dimer, one monomer is responsible for RNA recognition and catalysis, while the other monomer binds to the replacement base PreQ1.</text>
</comment>
<dbReference type="InterPro" id="IPR036511">
    <property type="entry name" value="TGT-like_sf"/>
</dbReference>
<feature type="binding site" evidence="7">
    <location>
        <position position="216"/>
    </location>
    <ligand>
        <name>substrate</name>
    </ligand>
</feature>
<dbReference type="GO" id="GO:0008479">
    <property type="term" value="F:tRNA-guanosine(34) queuine transglycosylase activity"/>
    <property type="evidence" value="ECO:0007669"/>
    <property type="project" value="UniProtKB-UniRule"/>
</dbReference>
<feature type="binding site" evidence="7">
    <location>
        <position position="304"/>
    </location>
    <ligand>
        <name>Zn(2+)</name>
        <dbReference type="ChEBI" id="CHEBI:29105"/>
    </ligand>
</feature>
<comment type="function">
    <text evidence="7">Catalyzes the base-exchange of a guanine (G) residue with the queuine precursor 7-aminomethyl-7-deazaguanine (PreQ1) at position 34 (anticodon wobble position) in tRNAs with GU(N) anticodons (tRNA-Asp, -Asn, -His and -Tyr). Catalysis occurs through a double-displacement mechanism. The nucleophile active site attacks the C1' of nucleotide 34 to detach the guanine base from the RNA, forming a covalent enzyme-RNA intermediate. The proton acceptor active site deprotonates the incoming PreQ1, allowing a nucleophilic attack on the C1' of the ribose to form the product. After dissociation, two additional enzymatic reactions on the tRNA convert PreQ1 to queuine (Q), resulting in the hypermodified nucleoside queuosine (7-(((4,5-cis-dihydroxy-2-cyclopenten-1-yl)amino)methyl)-7-deazaguanosine).</text>
</comment>
<evidence type="ECO:0000313" key="10">
    <source>
        <dbReference type="Proteomes" id="UP000886852"/>
    </source>
</evidence>
<feature type="binding site" evidence="7">
    <location>
        <begin position="93"/>
        <end position="97"/>
    </location>
    <ligand>
        <name>substrate</name>
    </ligand>
</feature>
<gene>
    <name evidence="7 9" type="primary">tgt</name>
    <name evidence="9" type="ORF">IAC72_03120</name>
</gene>
<reference evidence="9" key="1">
    <citation type="submission" date="2020-10" db="EMBL/GenBank/DDBJ databases">
        <authorList>
            <person name="Gilroy R."/>
        </authorList>
    </citation>
    <scope>NUCLEOTIDE SEQUENCE</scope>
    <source>
        <strain evidence="9">ChiHjej12B11-7776</strain>
    </source>
</reference>
<dbReference type="GO" id="GO:0046872">
    <property type="term" value="F:metal ion binding"/>
    <property type="evidence" value="ECO:0007669"/>
    <property type="project" value="UniProtKB-KW"/>
</dbReference>
<organism evidence="9 10">
    <name type="scientific">Candidatus Fimimonas merdipullorum</name>
    <dbReference type="NCBI Taxonomy" id="2840822"/>
    <lineage>
        <taxon>Bacteria</taxon>
        <taxon>Pseudomonadati</taxon>
        <taxon>Myxococcota</taxon>
        <taxon>Myxococcia</taxon>
        <taxon>Myxococcales</taxon>
        <taxon>Cystobacterineae</taxon>
        <taxon>Myxococcaceae</taxon>
        <taxon>Myxococcaceae incertae sedis</taxon>
        <taxon>Candidatus Fimimonas</taxon>
    </lineage>
</organism>
<dbReference type="PANTHER" id="PTHR46499">
    <property type="entry name" value="QUEUINE TRNA-RIBOSYLTRANSFERASE"/>
    <property type="match status" value="1"/>
</dbReference>
<comment type="catalytic activity">
    <reaction evidence="6 7">
        <text>7-aminomethyl-7-carbaguanine + guanosine(34) in tRNA = 7-aminomethyl-7-carbaguanosine(34) in tRNA + guanine</text>
        <dbReference type="Rhea" id="RHEA:24104"/>
        <dbReference type="Rhea" id="RHEA-COMP:10341"/>
        <dbReference type="Rhea" id="RHEA-COMP:10342"/>
        <dbReference type="ChEBI" id="CHEBI:16235"/>
        <dbReference type="ChEBI" id="CHEBI:58703"/>
        <dbReference type="ChEBI" id="CHEBI:74269"/>
        <dbReference type="ChEBI" id="CHEBI:82833"/>
        <dbReference type="EC" id="2.4.2.29"/>
    </reaction>
</comment>
<proteinExistence type="inferred from homology"/>
<feature type="binding site" evidence="7">
    <location>
        <position position="306"/>
    </location>
    <ligand>
        <name>Zn(2+)</name>
        <dbReference type="ChEBI" id="CHEBI:29105"/>
    </ligand>
</feature>
<keyword evidence="5 7" id="KW-0671">Queuosine biosynthesis</keyword>
<keyword evidence="2 7" id="KW-0328">Glycosyltransferase</keyword>
<comment type="similarity">
    <text evidence="7">Belongs to the queuine tRNA-ribosyltransferase family.</text>
</comment>
<dbReference type="EC" id="2.4.2.29" evidence="7"/>